<dbReference type="EMBL" id="BONX01000007">
    <property type="protein sequence ID" value="GIG94880.1"/>
    <property type="molecule type" value="Genomic_DNA"/>
</dbReference>
<sequence>MLARGVRTARGGGALPTNTGKLQYIKDRDGLAMFNRIWNEARNTEHPLEVYRRITGISQAELNRRVGEYAQHNVTWDYSNRADFMPFVNRLYPFVTAYNGVAVEAVNAAAGHFRISDAVTPSDYGYNKIKLVPASDGALIRLRLRGHVNSAAQSGWTFGFVAVRNGAPGTARCSPAPTANSPSRPSRGSARSTWW</sequence>
<evidence type="ECO:0000313" key="2">
    <source>
        <dbReference type="EMBL" id="GIG94880.1"/>
    </source>
</evidence>
<accession>A0ABQ4EJU8</accession>
<organism evidence="2 3">
    <name type="scientific">Plantactinospora mayteni</name>
    <dbReference type="NCBI Taxonomy" id="566021"/>
    <lineage>
        <taxon>Bacteria</taxon>
        <taxon>Bacillati</taxon>
        <taxon>Actinomycetota</taxon>
        <taxon>Actinomycetes</taxon>
        <taxon>Micromonosporales</taxon>
        <taxon>Micromonosporaceae</taxon>
        <taxon>Plantactinospora</taxon>
    </lineage>
</organism>
<proteinExistence type="predicted"/>
<dbReference type="InterPro" id="IPR045690">
    <property type="entry name" value="DUF6055"/>
</dbReference>
<feature type="compositionally biased region" description="Low complexity" evidence="1">
    <location>
        <begin position="181"/>
        <end position="195"/>
    </location>
</feature>
<evidence type="ECO:0000313" key="3">
    <source>
        <dbReference type="Proteomes" id="UP000621500"/>
    </source>
</evidence>
<dbReference type="Proteomes" id="UP000621500">
    <property type="component" value="Unassembled WGS sequence"/>
</dbReference>
<protein>
    <submittedName>
        <fullName evidence="2">Uncharacterized protein</fullName>
    </submittedName>
</protein>
<evidence type="ECO:0000256" key="1">
    <source>
        <dbReference type="SAM" id="MobiDB-lite"/>
    </source>
</evidence>
<name>A0ABQ4EJU8_9ACTN</name>
<feature type="region of interest" description="Disordered" evidence="1">
    <location>
        <begin position="171"/>
        <end position="195"/>
    </location>
</feature>
<keyword evidence="3" id="KW-1185">Reference proteome</keyword>
<dbReference type="Pfam" id="PF19527">
    <property type="entry name" value="DUF6055"/>
    <property type="match status" value="1"/>
</dbReference>
<comment type="caution">
    <text evidence="2">The sequence shown here is derived from an EMBL/GenBank/DDBJ whole genome shotgun (WGS) entry which is preliminary data.</text>
</comment>
<reference evidence="2 3" key="1">
    <citation type="submission" date="2021-01" db="EMBL/GenBank/DDBJ databases">
        <title>Whole genome shotgun sequence of Plantactinospora mayteni NBRC 109088.</title>
        <authorList>
            <person name="Komaki H."/>
            <person name="Tamura T."/>
        </authorList>
    </citation>
    <scope>NUCLEOTIDE SEQUENCE [LARGE SCALE GENOMIC DNA]</scope>
    <source>
        <strain evidence="2 3">NBRC 109088</strain>
    </source>
</reference>
<gene>
    <name evidence="2" type="ORF">Pma05_14530</name>
</gene>